<keyword evidence="3" id="KW-1185">Reference proteome</keyword>
<name>A0A3N4JHK9_9PEZI</name>
<dbReference type="InterPro" id="IPR011009">
    <property type="entry name" value="Kinase-like_dom_sf"/>
</dbReference>
<dbReference type="EMBL" id="ML120401">
    <property type="protein sequence ID" value="RPA97755.1"/>
    <property type="molecule type" value="Genomic_DNA"/>
</dbReference>
<evidence type="ECO:0000313" key="2">
    <source>
        <dbReference type="EMBL" id="RPA97755.1"/>
    </source>
</evidence>
<dbReference type="STRING" id="1336337.A0A3N4JHK9"/>
<dbReference type="SUPFAM" id="SSF56112">
    <property type="entry name" value="Protein kinase-like (PK-like)"/>
    <property type="match status" value="1"/>
</dbReference>
<dbReference type="PANTHER" id="PTHR21310">
    <property type="entry name" value="AMINOGLYCOSIDE PHOSPHOTRANSFERASE-RELATED-RELATED"/>
    <property type="match status" value="1"/>
</dbReference>
<evidence type="ECO:0000313" key="3">
    <source>
        <dbReference type="Proteomes" id="UP000276215"/>
    </source>
</evidence>
<dbReference type="PANTHER" id="PTHR21310:SF15">
    <property type="entry name" value="AMINOGLYCOSIDE PHOSPHOTRANSFERASE DOMAIN-CONTAINING PROTEIN"/>
    <property type="match status" value="1"/>
</dbReference>
<keyword evidence="2" id="KW-0808">Transferase</keyword>
<gene>
    <name evidence="2" type="ORF">L873DRAFT_1809179</name>
</gene>
<dbReference type="CDD" id="cd05120">
    <property type="entry name" value="APH_ChoK_like"/>
    <property type="match status" value="1"/>
</dbReference>
<dbReference type="OrthoDB" id="8300194at2759"/>
<reference evidence="2 3" key="1">
    <citation type="journal article" date="2018" name="Nat. Ecol. Evol.">
        <title>Pezizomycetes genomes reveal the molecular basis of ectomycorrhizal truffle lifestyle.</title>
        <authorList>
            <person name="Murat C."/>
            <person name="Payen T."/>
            <person name="Noel B."/>
            <person name="Kuo A."/>
            <person name="Morin E."/>
            <person name="Chen J."/>
            <person name="Kohler A."/>
            <person name="Krizsan K."/>
            <person name="Balestrini R."/>
            <person name="Da Silva C."/>
            <person name="Montanini B."/>
            <person name="Hainaut M."/>
            <person name="Levati E."/>
            <person name="Barry K.W."/>
            <person name="Belfiori B."/>
            <person name="Cichocki N."/>
            <person name="Clum A."/>
            <person name="Dockter R.B."/>
            <person name="Fauchery L."/>
            <person name="Guy J."/>
            <person name="Iotti M."/>
            <person name="Le Tacon F."/>
            <person name="Lindquist E.A."/>
            <person name="Lipzen A."/>
            <person name="Malagnac F."/>
            <person name="Mello A."/>
            <person name="Molinier V."/>
            <person name="Miyauchi S."/>
            <person name="Poulain J."/>
            <person name="Riccioni C."/>
            <person name="Rubini A."/>
            <person name="Sitrit Y."/>
            <person name="Splivallo R."/>
            <person name="Traeger S."/>
            <person name="Wang M."/>
            <person name="Zifcakova L."/>
            <person name="Wipf D."/>
            <person name="Zambonelli A."/>
            <person name="Paolocci F."/>
            <person name="Nowrousian M."/>
            <person name="Ottonello S."/>
            <person name="Baldrian P."/>
            <person name="Spatafora J.W."/>
            <person name="Henrissat B."/>
            <person name="Nagy L.G."/>
            <person name="Aury J.M."/>
            <person name="Wincker P."/>
            <person name="Grigoriev I.V."/>
            <person name="Bonfante P."/>
            <person name="Martin F.M."/>
        </authorList>
    </citation>
    <scope>NUCLEOTIDE SEQUENCE [LARGE SCALE GENOMIC DNA]</scope>
    <source>
        <strain evidence="2 3">120613-1</strain>
    </source>
</reference>
<accession>A0A3N4JHK9</accession>
<protein>
    <submittedName>
        <fullName evidence="2">Kinase-like protein</fullName>
    </submittedName>
</protein>
<proteinExistence type="predicted"/>
<dbReference type="Pfam" id="PF01636">
    <property type="entry name" value="APH"/>
    <property type="match status" value="1"/>
</dbReference>
<dbReference type="AlphaFoldDB" id="A0A3N4JHK9"/>
<dbReference type="InterPro" id="IPR002575">
    <property type="entry name" value="Aminoglycoside_PTrfase"/>
</dbReference>
<dbReference type="Gene3D" id="3.90.1200.10">
    <property type="match status" value="1"/>
</dbReference>
<feature type="domain" description="Aminoglycoside phosphotransferase" evidence="1">
    <location>
        <begin position="73"/>
        <end position="250"/>
    </location>
</feature>
<dbReference type="InterPro" id="IPR051678">
    <property type="entry name" value="AGP_Transferase"/>
</dbReference>
<dbReference type="Proteomes" id="UP000276215">
    <property type="component" value="Unassembled WGS sequence"/>
</dbReference>
<keyword evidence="2" id="KW-0418">Kinase</keyword>
<dbReference type="GO" id="GO:0016301">
    <property type="term" value="F:kinase activity"/>
    <property type="evidence" value="ECO:0007669"/>
    <property type="project" value="UniProtKB-KW"/>
</dbReference>
<organism evidence="2 3">
    <name type="scientific">Choiromyces venosus 120613-1</name>
    <dbReference type="NCBI Taxonomy" id="1336337"/>
    <lineage>
        <taxon>Eukaryota</taxon>
        <taxon>Fungi</taxon>
        <taxon>Dikarya</taxon>
        <taxon>Ascomycota</taxon>
        <taxon>Pezizomycotina</taxon>
        <taxon>Pezizomycetes</taxon>
        <taxon>Pezizales</taxon>
        <taxon>Tuberaceae</taxon>
        <taxon>Choiromyces</taxon>
    </lineage>
</organism>
<evidence type="ECO:0000259" key="1">
    <source>
        <dbReference type="Pfam" id="PF01636"/>
    </source>
</evidence>
<sequence>MPRVEVTPTITRKVPPQVHPLRRYPGAVKIYSRHNGARQIYDLGNGHLYKFRPHRDGVYESDIHTMIRSATRIPIPKIYYEWVTTEGTHRDGSGGVRVHHMIMEKVKGEPLYKVWKHLNLQDRGKLVHQFRNYLDQLRGITCLSVCSFDGGPLHDDHGFLFDSGYICQGPISDHQSLWLAMTSDLRRSSSPTIKKALLELRSIMPGCFPAVLTHTDLHQGNILVHDGNISAIIDWEDAGFFPRWMEYVKYYPVSNAPELEFQNLVVKGMEDRRLARQFMGVLDALRSSDPGKIEWAIRVLRH</sequence>